<feature type="compositionally biased region" description="Polar residues" evidence="1">
    <location>
        <begin position="1"/>
        <end position="24"/>
    </location>
</feature>
<gene>
    <name evidence="2" type="ORF">GCM10009799_20570</name>
</gene>
<dbReference type="RefSeq" id="WP_344161696.1">
    <property type="nucleotide sequence ID" value="NZ_BAAAPC010000007.1"/>
</dbReference>
<keyword evidence="3" id="KW-1185">Reference proteome</keyword>
<evidence type="ECO:0000313" key="3">
    <source>
        <dbReference type="Proteomes" id="UP001501585"/>
    </source>
</evidence>
<organism evidence="2 3">
    <name type="scientific">Nocardiopsis rhodophaea</name>
    <dbReference type="NCBI Taxonomy" id="280238"/>
    <lineage>
        <taxon>Bacteria</taxon>
        <taxon>Bacillati</taxon>
        <taxon>Actinomycetota</taxon>
        <taxon>Actinomycetes</taxon>
        <taxon>Streptosporangiales</taxon>
        <taxon>Nocardiopsidaceae</taxon>
        <taxon>Nocardiopsis</taxon>
    </lineage>
</organism>
<evidence type="ECO:0000256" key="1">
    <source>
        <dbReference type="SAM" id="MobiDB-lite"/>
    </source>
</evidence>
<comment type="caution">
    <text evidence="2">The sequence shown here is derived from an EMBL/GenBank/DDBJ whole genome shotgun (WGS) entry which is preliminary data.</text>
</comment>
<name>A0ABP5EA75_9ACTN</name>
<proteinExistence type="predicted"/>
<accession>A0ABP5EA75</accession>
<feature type="region of interest" description="Disordered" evidence="1">
    <location>
        <begin position="1"/>
        <end position="27"/>
    </location>
</feature>
<evidence type="ECO:0000313" key="2">
    <source>
        <dbReference type="EMBL" id="GAA1994353.1"/>
    </source>
</evidence>
<dbReference type="Proteomes" id="UP001501585">
    <property type="component" value="Unassembled WGS sequence"/>
</dbReference>
<dbReference type="EMBL" id="BAAAPC010000007">
    <property type="protein sequence ID" value="GAA1994353.1"/>
    <property type="molecule type" value="Genomic_DNA"/>
</dbReference>
<protein>
    <submittedName>
        <fullName evidence="2">Uncharacterized protein</fullName>
    </submittedName>
</protein>
<reference evidence="3" key="1">
    <citation type="journal article" date="2019" name="Int. J. Syst. Evol. Microbiol.">
        <title>The Global Catalogue of Microorganisms (GCM) 10K type strain sequencing project: providing services to taxonomists for standard genome sequencing and annotation.</title>
        <authorList>
            <consortium name="The Broad Institute Genomics Platform"/>
            <consortium name="The Broad Institute Genome Sequencing Center for Infectious Disease"/>
            <person name="Wu L."/>
            <person name="Ma J."/>
        </authorList>
    </citation>
    <scope>NUCLEOTIDE SEQUENCE [LARGE SCALE GENOMIC DNA]</scope>
    <source>
        <strain evidence="3">JCM 15313</strain>
    </source>
</reference>
<sequence>MARTEVTAQTATRDGLSPSMTAATSDGHMFVNNGRRYVRITNTSASPVTVTIPVGATVDGQTVSGRQISVPDTDGDVSTGFWPVAYNQPDGMVHVDYSATSGVSVAVVECPPV</sequence>